<name>A0A4Z0Y136_9FIRM</name>
<dbReference type="InterPro" id="IPR052945">
    <property type="entry name" value="Mitotic_Regulator"/>
</dbReference>
<comment type="caution">
    <text evidence="1">The sequence shown here is derived from an EMBL/GenBank/DDBJ whole genome shotgun (WGS) entry which is preliminary data.</text>
</comment>
<dbReference type="OrthoDB" id="7056571at2"/>
<dbReference type="EMBL" id="SRMQ01000002">
    <property type="protein sequence ID" value="TGJ77454.1"/>
    <property type="molecule type" value="Genomic_DNA"/>
</dbReference>
<dbReference type="Proteomes" id="UP000297714">
    <property type="component" value="Unassembled WGS sequence"/>
</dbReference>
<dbReference type="SMART" id="SM00671">
    <property type="entry name" value="SEL1"/>
    <property type="match status" value="9"/>
</dbReference>
<organism evidence="1 2">
    <name type="scientific">Caproiciproducens galactitolivorans</name>
    <dbReference type="NCBI Taxonomy" id="642589"/>
    <lineage>
        <taxon>Bacteria</taxon>
        <taxon>Bacillati</taxon>
        <taxon>Bacillota</taxon>
        <taxon>Clostridia</taxon>
        <taxon>Eubacteriales</taxon>
        <taxon>Acutalibacteraceae</taxon>
        <taxon>Caproiciproducens</taxon>
    </lineage>
</organism>
<dbReference type="SUPFAM" id="SSF81901">
    <property type="entry name" value="HCP-like"/>
    <property type="match status" value="3"/>
</dbReference>
<dbReference type="RefSeq" id="WP_135658003.1">
    <property type="nucleotide sequence ID" value="NZ_SRMQ01000002.1"/>
</dbReference>
<sequence length="578" mass="65902">MADLGKTPAIQELYRLYCEDHKELQGMYRNNPKDIGPLERQSEFQVIRNKIIREAVNLARAHESSLSSPLSYESLCAPLPSEKLDCLPADYEQSANWDVQDDFEPVEQCSSAEQRFRDCWNKVVNGAAKSGYELAKARYELARMYFYGKGVEQDYGQAMMWYGLAAESGHSFAKYELGKMYLYGIGIEKDPELGKEYCLEAYWDFRRSVEKAYGLDIGQYVEDGTVFEEGYSGCKDVAYLLYCLGRMEHSGEGIDQNYEKAFRWYRLAAQGSHIHSNYCMAQMYYGGEGVPQDYSEALHCYKAAAEGKDRYAYYALGRMFDTGTGVEQNRSAAASWFTLASKENVSYADYRLAQMCAAGQGMERDTELSGILYRKALEEFLEQEKRQPNAADELRIAGMYLHGLGVDVNPKEAAKWLELCAEKEDPHAQYQLARMLQTGDGVMKNENRAGEFYTKAFQAFVKLNHEEPDDALQYKIGIMLEFGLGVKRDVTAAKEWYRMAADSGNESAAERLNQIHAMETGMAVNSVLSLFRALSQSMGDSIKDSTTHKYRQDRKLLQKQRERKIEHGHKYDDQEQAM</sequence>
<reference evidence="1 2" key="1">
    <citation type="submission" date="2019-04" db="EMBL/GenBank/DDBJ databases">
        <authorList>
            <person name="Poehlein A."/>
            <person name="Bengelsdorf F.R."/>
            <person name="Duerre P."/>
            <person name="Daniel R."/>
        </authorList>
    </citation>
    <scope>NUCLEOTIDE SEQUENCE [LARGE SCALE GENOMIC DNA]</scope>
    <source>
        <strain evidence="1 2">BS-1</strain>
    </source>
</reference>
<dbReference type="Gene3D" id="1.25.40.10">
    <property type="entry name" value="Tetratricopeptide repeat domain"/>
    <property type="match status" value="4"/>
</dbReference>
<proteinExistence type="predicted"/>
<evidence type="ECO:0000313" key="1">
    <source>
        <dbReference type="EMBL" id="TGJ77454.1"/>
    </source>
</evidence>
<protein>
    <submittedName>
        <fullName evidence="1">Putative beta-lactamase HcpC</fullName>
        <ecNumber evidence="1">3.5.2.6</ecNumber>
    </submittedName>
</protein>
<dbReference type="PANTHER" id="PTHR43628">
    <property type="entry name" value="ACTIVATOR OF C KINASE PROTEIN 1-RELATED"/>
    <property type="match status" value="1"/>
</dbReference>
<accession>A0A4Z0Y136</accession>
<dbReference type="EC" id="3.5.2.6" evidence="1"/>
<evidence type="ECO:0000313" key="2">
    <source>
        <dbReference type="Proteomes" id="UP000297714"/>
    </source>
</evidence>
<dbReference type="InterPro" id="IPR011990">
    <property type="entry name" value="TPR-like_helical_dom_sf"/>
</dbReference>
<dbReference type="PANTHER" id="PTHR43628:SF1">
    <property type="entry name" value="CHITIN SYNTHASE REGULATORY FACTOR 2-RELATED"/>
    <property type="match status" value="1"/>
</dbReference>
<keyword evidence="2" id="KW-1185">Reference proteome</keyword>
<keyword evidence="1" id="KW-0378">Hydrolase</keyword>
<dbReference type="InterPro" id="IPR006597">
    <property type="entry name" value="Sel1-like"/>
</dbReference>
<dbReference type="GO" id="GO:0032153">
    <property type="term" value="C:cell division site"/>
    <property type="evidence" value="ECO:0007669"/>
    <property type="project" value="TreeGrafter"/>
</dbReference>
<dbReference type="Pfam" id="PF08238">
    <property type="entry name" value="Sel1"/>
    <property type="match status" value="9"/>
</dbReference>
<dbReference type="AlphaFoldDB" id="A0A4Z0Y136"/>
<gene>
    <name evidence="1" type="primary">hcpC</name>
    <name evidence="1" type="ORF">CAGA_08240</name>
</gene>
<dbReference type="GO" id="GO:0008800">
    <property type="term" value="F:beta-lactamase activity"/>
    <property type="evidence" value="ECO:0007669"/>
    <property type="project" value="UniProtKB-EC"/>
</dbReference>